<gene>
    <name evidence="2" type="ORF">GSTENG00037125001</name>
</gene>
<feature type="compositionally biased region" description="Basic and acidic residues" evidence="1">
    <location>
        <begin position="9"/>
        <end position="23"/>
    </location>
</feature>
<organism evidence="2">
    <name type="scientific">Tetraodon nigroviridis</name>
    <name type="common">Spotted green pufferfish</name>
    <name type="synonym">Chelonodon nigroviridis</name>
    <dbReference type="NCBI Taxonomy" id="99883"/>
    <lineage>
        <taxon>Eukaryota</taxon>
        <taxon>Metazoa</taxon>
        <taxon>Chordata</taxon>
        <taxon>Craniata</taxon>
        <taxon>Vertebrata</taxon>
        <taxon>Euteleostomi</taxon>
        <taxon>Actinopterygii</taxon>
        <taxon>Neopterygii</taxon>
        <taxon>Teleostei</taxon>
        <taxon>Neoteleostei</taxon>
        <taxon>Acanthomorphata</taxon>
        <taxon>Eupercaria</taxon>
        <taxon>Tetraodontiformes</taxon>
        <taxon>Tetradontoidea</taxon>
        <taxon>Tetraodontidae</taxon>
        <taxon>Tetraodon</taxon>
    </lineage>
</organism>
<sequence length="128" mass="14452">SLIIPGKSPTRERVWSFQLEEKQRHRNRKHSRSAGEEVRTSPPPPPPTTAAWPAVVEENETETTEDYDTGMVSTFTESRPHPQRWERRACITPLCSLQESLSSAGTPHKRDSLTYSTWLEDSSSSAST</sequence>
<evidence type="ECO:0000313" key="2">
    <source>
        <dbReference type="EMBL" id="CAG14156.1"/>
    </source>
</evidence>
<dbReference type="AlphaFoldDB" id="Q4RBS7"/>
<evidence type="ECO:0000256" key="1">
    <source>
        <dbReference type="SAM" id="MobiDB-lite"/>
    </source>
</evidence>
<feature type="non-terminal residue" evidence="2">
    <location>
        <position position="128"/>
    </location>
</feature>
<feature type="non-terminal residue" evidence="2">
    <location>
        <position position="1"/>
    </location>
</feature>
<dbReference type="EMBL" id="CAAE01020770">
    <property type="protein sequence ID" value="CAG14156.1"/>
    <property type="molecule type" value="Genomic_DNA"/>
</dbReference>
<reference evidence="2" key="1">
    <citation type="journal article" date="2004" name="Nature">
        <title>Genome duplication in the teleost fish Tetraodon nigroviridis reveals the early vertebrate proto-karyotype.</title>
        <authorList>
            <person name="Jaillon O."/>
            <person name="Aury J.-M."/>
            <person name="Brunet F."/>
            <person name="Petit J.-L."/>
            <person name="Stange-Thomann N."/>
            <person name="Mauceli E."/>
            <person name="Bouneau L."/>
            <person name="Fischer C."/>
            <person name="Ozouf-Costaz C."/>
            <person name="Bernot A."/>
            <person name="Nicaud S."/>
            <person name="Jaffe D."/>
            <person name="Fisher S."/>
            <person name="Lutfalla G."/>
            <person name="Dossat C."/>
            <person name="Segurens B."/>
            <person name="Dasilva C."/>
            <person name="Salanoubat M."/>
            <person name="Levy M."/>
            <person name="Boudet N."/>
            <person name="Castellano S."/>
            <person name="Anthouard V."/>
            <person name="Jubin C."/>
            <person name="Castelli V."/>
            <person name="Katinka M."/>
            <person name="Vacherie B."/>
            <person name="Biemont C."/>
            <person name="Skalli Z."/>
            <person name="Cattolico L."/>
            <person name="Poulain J."/>
            <person name="De Berardinis V."/>
            <person name="Cruaud C."/>
            <person name="Duprat S."/>
            <person name="Brottier P."/>
            <person name="Coutanceau J.-P."/>
            <person name="Gouzy J."/>
            <person name="Parra G."/>
            <person name="Lardier G."/>
            <person name="Chapple C."/>
            <person name="McKernan K.J."/>
            <person name="McEwan P."/>
            <person name="Bosak S."/>
            <person name="Kellis M."/>
            <person name="Volff J.-N."/>
            <person name="Guigo R."/>
            <person name="Zody M.C."/>
            <person name="Mesirov J."/>
            <person name="Lindblad-Toh K."/>
            <person name="Birren B."/>
            <person name="Nusbaum C."/>
            <person name="Kahn D."/>
            <person name="Robinson-Rechavi M."/>
            <person name="Laudet V."/>
            <person name="Schachter V."/>
            <person name="Quetier F."/>
            <person name="Saurin W."/>
            <person name="Scarpelli C."/>
            <person name="Wincker P."/>
            <person name="Lander E.S."/>
            <person name="Weissenbach J."/>
            <person name="Roest Crollius H."/>
        </authorList>
    </citation>
    <scope>NUCLEOTIDE SEQUENCE [LARGE SCALE GENOMIC DNA]</scope>
</reference>
<name>Q4RBS7_TETNG</name>
<comment type="caution">
    <text evidence="2">The sequence shown here is derived from an EMBL/GenBank/DDBJ whole genome shotgun (WGS) entry which is preliminary data.</text>
</comment>
<proteinExistence type="predicted"/>
<dbReference type="KEGG" id="tng:GSTEN00037125G001"/>
<feature type="compositionally biased region" description="Acidic residues" evidence="1">
    <location>
        <begin position="57"/>
        <end position="68"/>
    </location>
</feature>
<protein>
    <submittedName>
        <fullName evidence="2">(spotted green pufferfish) hypothetical protein</fullName>
    </submittedName>
</protein>
<accession>Q4RBS7</accession>
<reference evidence="2" key="2">
    <citation type="submission" date="2004-02" db="EMBL/GenBank/DDBJ databases">
        <authorList>
            <consortium name="Genoscope"/>
            <consortium name="Whitehead Institute Centre for Genome Research"/>
        </authorList>
    </citation>
    <scope>NUCLEOTIDE SEQUENCE</scope>
</reference>
<feature type="region of interest" description="Disordered" evidence="1">
    <location>
        <begin position="1"/>
        <end position="86"/>
    </location>
</feature>